<accession>A0ABT0YU75</accession>
<dbReference type="EMBL" id="JAMKFE010000017">
    <property type="protein sequence ID" value="MCM5682286.1"/>
    <property type="molecule type" value="Genomic_DNA"/>
</dbReference>
<evidence type="ECO:0008006" key="8">
    <source>
        <dbReference type="Google" id="ProtNLM"/>
    </source>
</evidence>
<comment type="subcellular location">
    <subcellularLocation>
        <location evidence="1">Membrane</location>
    </subcellularLocation>
</comment>
<dbReference type="SUPFAM" id="SSF161084">
    <property type="entry name" value="MAPEG domain-like"/>
    <property type="match status" value="1"/>
</dbReference>
<proteinExistence type="predicted"/>
<evidence type="ECO:0000313" key="7">
    <source>
        <dbReference type="Proteomes" id="UP001165541"/>
    </source>
</evidence>
<dbReference type="Proteomes" id="UP001165541">
    <property type="component" value="Unassembled WGS sequence"/>
</dbReference>
<keyword evidence="7" id="KW-1185">Reference proteome</keyword>
<keyword evidence="2 5" id="KW-0812">Transmembrane</keyword>
<dbReference type="InterPro" id="IPR001129">
    <property type="entry name" value="Membr-assoc_MAPEG"/>
</dbReference>
<evidence type="ECO:0000256" key="4">
    <source>
        <dbReference type="ARBA" id="ARBA00023136"/>
    </source>
</evidence>
<feature type="transmembrane region" description="Helical" evidence="5">
    <location>
        <begin position="28"/>
        <end position="45"/>
    </location>
</feature>
<evidence type="ECO:0000256" key="1">
    <source>
        <dbReference type="ARBA" id="ARBA00004370"/>
    </source>
</evidence>
<sequence>MAAEVYFWARAAHYLVCLSELHIVPRTLAFLVGVGAQLVLVGTLVRA</sequence>
<organism evidence="6 7">
    <name type="scientific">Caldimonas mangrovi</name>
    <dbReference type="NCBI Taxonomy" id="2944811"/>
    <lineage>
        <taxon>Bacteria</taxon>
        <taxon>Pseudomonadati</taxon>
        <taxon>Pseudomonadota</taxon>
        <taxon>Betaproteobacteria</taxon>
        <taxon>Burkholderiales</taxon>
        <taxon>Sphaerotilaceae</taxon>
        <taxon>Caldimonas</taxon>
    </lineage>
</organism>
<reference evidence="6" key="1">
    <citation type="submission" date="2022-05" db="EMBL/GenBank/DDBJ databases">
        <title>Schlegelella sp. nov., isolated from mangrove soil.</title>
        <authorList>
            <person name="Liu Y."/>
            <person name="Ge X."/>
            <person name="Liu W."/>
        </authorList>
    </citation>
    <scope>NUCLEOTIDE SEQUENCE</scope>
    <source>
        <strain evidence="6">S2-27</strain>
    </source>
</reference>
<evidence type="ECO:0000256" key="5">
    <source>
        <dbReference type="SAM" id="Phobius"/>
    </source>
</evidence>
<protein>
    <recommendedName>
        <fullName evidence="8">MAPEG family protein</fullName>
    </recommendedName>
</protein>
<evidence type="ECO:0000313" key="6">
    <source>
        <dbReference type="EMBL" id="MCM5682286.1"/>
    </source>
</evidence>
<gene>
    <name evidence="6" type="ORF">M8A51_22380</name>
</gene>
<evidence type="ECO:0000256" key="2">
    <source>
        <dbReference type="ARBA" id="ARBA00022692"/>
    </source>
</evidence>
<dbReference type="Pfam" id="PF01124">
    <property type="entry name" value="MAPEG"/>
    <property type="match status" value="1"/>
</dbReference>
<dbReference type="InterPro" id="IPR023352">
    <property type="entry name" value="MAPEG-like_dom_sf"/>
</dbReference>
<comment type="caution">
    <text evidence="6">The sequence shown here is derived from an EMBL/GenBank/DDBJ whole genome shotgun (WGS) entry which is preliminary data.</text>
</comment>
<evidence type="ECO:0000256" key="3">
    <source>
        <dbReference type="ARBA" id="ARBA00022989"/>
    </source>
</evidence>
<keyword evidence="3 5" id="KW-1133">Transmembrane helix</keyword>
<dbReference type="Gene3D" id="1.20.120.550">
    <property type="entry name" value="Membrane associated eicosanoid/glutathione metabolism-like domain"/>
    <property type="match status" value="1"/>
</dbReference>
<keyword evidence="4 5" id="KW-0472">Membrane</keyword>
<name>A0ABT0YU75_9BURK</name>